<evidence type="ECO:0000313" key="2">
    <source>
        <dbReference type="EMBL" id="TXJ56016.1"/>
    </source>
</evidence>
<dbReference type="Proteomes" id="UP000322327">
    <property type="component" value="Unassembled WGS sequence"/>
</dbReference>
<gene>
    <name evidence="2" type="ORF">EPJ76_05965</name>
</gene>
<feature type="coiled-coil region" evidence="1">
    <location>
        <begin position="136"/>
        <end position="163"/>
    </location>
</feature>
<name>A0A5C8G275_9SPIR</name>
<dbReference type="AlphaFoldDB" id="A0A5C8G275"/>
<dbReference type="RefSeq" id="WP_147530942.1">
    <property type="nucleotide sequence ID" value="NZ_SAYI01000016.1"/>
</dbReference>
<reference evidence="2 3" key="1">
    <citation type="journal article" date="1992" name="Lakartidningen">
        <title>[Penicillin V and not amoxicillin is the first choice preparation in acute otitis].</title>
        <authorList>
            <person name="Kamme C."/>
            <person name="Lundgren K."/>
            <person name="Prellner K."/>
        </authorList>
    </citation>
    <scope>NUCLEOTIDE SEQUENCE [LARGE SCALE GENOMIC DNA]</scope>
    <source>
        <strain evidence="2 3">PC3053II</strain>
    </source>
</reference>
<comment type="caution">
    <text evidence="2">The sequence shown here is derived from an EMBL/GenBank/DDBJ whole genome shotgun (WGS) entry which is preliminary data.</text>
</comment>
<proteinExistence type="predicted"/>
<organism evidence="2 3">
    <name type="scientific">Brachyspira aalborgi</name>
    <dbReference type="NCBI Taxonomy" id="29522"/>
    <lineage>
        <taxon>Bacteria</taxon>
        <taxon>Pseudomonadati</taxon>
        <taxon>Spirochaetota</taxon>
        <taxon>Spirochaetia</taxon>
        <taxon>Brachyspirales</taxon>
        <taxon>Brachyspiraceae</taxon>
        <taxon>Brachyspira</taxon>
    </lineage>
</organism>
<evidence type="ECO:0000256" key="1">
    <source>
        <dbReference type="SAM" id="Coils"/>
    </source>
</evidence>
<evidence type="ECO:0000313" key="3">
    <source>
        <dbReference type="Proteomes" id="UP000322327"/>
    </source>
</evidence>
<dbReference type="EMBL" id="SAYI01000016">
    <property type="protein sequence ID" value="TXJ56016.1"/>
    <property type="molecule type" value="Genomic_DNA"/>
</dbReference>
<keyword evidence="1" id="KW-0175">Coiled coil</keyword>
<accession>A0A5C8G275</accession>
<sequence>MIDINTIKDILNELQKGKDNFDIYFQNVASKDYPHLKENIDFLSESNIVNGNIETDIAGFYSNNVESITEKGYSMLEKINKGIINKANDFFESQNIIINNNNQFNPININNNSLNSQNFSIVDIKTLSDLRSYIENNSNIDNKQEITNLIKELEEAKDNNNEKDYIDKFLKLLELLGNILPIPPVIIKSAKTAKEFFDNIFK</sequence>
<protein>
    <submittedName>
        <fullName evidence="2">Uncharacterized protein</fullName>
    </submittedName>
</protein>